<dbReference type="GO" id="GO:0016787">
    <property type="term" value="F:hydrolase activity"/>
    <property type="evidence" value="ECO:0007669"/>
    <property type="project" value="UniProtKB-ARBA"/>
</dbReference>
<reference evidence="1 2" key="1">
    <citation type="submission" date="2016-05" db="EMBL/GenBank/DDBJ databases">
        <authorList>
            <person name="Lavstsen T."/>
            <person name="Jespersen J.S."/>
        </authorList>
    </citation>
    <scope>NUCLEOTIDE SEQUENCE [LARGE SCALE GENOMIC DNA]</scope>
    <source>
        <strain evidence="1 2">YLB-01</strain>
    </source>
</reference>
<keyword evidence="2" id="KW-1185">Reference proteome</keyword>
<dbReference type="InterPro" id="IPR002591">
    <property type="entry name" value="Phosphodiest/P_Trfase"/>
</dbReference>
<dbReference type="InterPro" id="IPR017850">
    <property type="entry name" value="Alkaline_phosphatase_core_sf"/>
</dbReference>
<dbReference type="EMBL" id="LXMD01000027">
    <property type="protein sequence ID" value="OCG73072.1"/>
    <property type="molecule type" value="Genomic_DNA"/>
</dbReference>
<evidence type="ECO:0000313" key="1">
    <source>
        <dbReference type="EMBL" id="OCG73072.1"/>
    </source>
</evidence>
<dbReference type="Proteomes" id="UP000093355">
    <property type="component" value="Unassembled WGS sequence"/>
</dbReference>
<dbReference type="AlphaFoldDB" id="A0A1B9N8Z0"/>
<dbReference type="SUPFAM" id="SSF53649">
    <property type="entry name" value="Alkaline phosphatase-like"/>
    <property type="match status" value="1"/>
</dbReference>
<organism evidence="1 2">
    <name type="scientific">Microbacterium sediminis</name>
    <dbReference type="NCBI Taxonomy" id="904291"/>
    <lineage>
        <taxon>Bacteria</taxon>
        <taxon>Bacillati</taxon>
        <taxon>Actinomycetota</taxon>
        <taxon>Actinomycetes</taxon>
        <taxon>Micrococcales</taxon>
        <taxon>Microbacteriaceae</taxon>
        <taxon>Microbacterium</taxon>
    </lineage>
</organism>
<dbReference type="OrthoDB" id="9779267at2"/>
<dbReference type="PANTHER" id="PTHR10151">
    <property type="entry name" value="ECTONUCLEOTIDE PYROPHOSPHATASE/PHOSPHODIESTERASE"/>
    <property type="match status" value="1"/>
</dbReference>
<proteinExistence type="predicted"/>
<dbReference type="PANTHER" id="PTHR10151:SF120">
    <property type="entry name" value="BIS(5'-ADENOSYL)-TRIPHOSPHATASE"/>
    <property type="match status" value="1"/>
</dbReference>
<sequence length="377" mass="39886">MSSIVPAGPATARILTGVAADLIGALTGRPEGLPPARSAVLVVIDGLGAIPLRAHRGHARFLAAAMGKRDVARTVFPSTTASALSSLLAGVAPGEHGLVGYRVLDPDRGVLASQLDGYERDGLDPIAWQRSSTMFERAREAGLHPYAVSLERYATTGLTRAIMRGAEFVGEKDPAQRLRVSIALAEQHPGALVYCYLPELDQAGHKHGIASPAWVETLERLDAALRAAERLPSGVGMIVTADHGMIDVPPHRHVLLRDGDPRLEGVAHLGGEPRMLHVYAEPGVDVDALAGVWREASAGTADVATREEAIAAGLFGSPVAPHVRGRIGDVLVAARGLWAFYDDRLDDKASQRMIGQHGSTSPEEMIVPFIRLGAFAA</sequence>
<accession>A0A1B9N8Z0</accession>
<gene>
    <name evidence="1" type="ORF">A7J15_08930</name>
</gene>
<dbReference type="Gene3D" id="3.40.720.10">
    <property type="entry name" value="Alkaline Phosphatase, subunit A"/>
    <property type="match status" value="1"/>
</dbReference>
<comment type="caution">
    <text evidence="1">The sequence shown here is derived from an EMBL/GenBank/DDBJ whole genome shotgun (WGS) entry which is preliminary data.</text>
</comment>
<name>A0A1B9N8Z0_9MICO</name>
<dbReference type="Pfam" id="PF01663">
    <property type="entry name" value="Phosphodiest"/>
    <property type="match status" value="1"/>
</dbReference>
<dbReference type="RefSeq" id="WP_067027115.1">
    <property type="nucleotide sequence ID" value="NZ_CP038256.1"/>
</dbReference>
<evidence type="ECO:0000313" key="2">
    <source>
        <dbReference type="Proteomes" id="UP000093355"/>
    </source>
</evidence>
<protein>
    <submittedName>
        <fullName evidence="1">Uncharacterized protein</fullName>
    </submittedName>
</protein>